<evidence type="ECO:0000313" key="5">
    <source>
        <dbReference type="EMBL" id="KAJ9641170.1"/>
    </source>
</evidence>
<dbReference type="GO" id="GO:0016831">
    <property type="term" value="F:carboxy-lyase activity"/>
    <property type="evidence" value="ECO:0007669"/>
    <property type="project" value="UniProtKB-KW"/>
</dbReference>
<dbReference type="AlphaFoldDB" id="A0AA38YA49"/>
<dbReference type="InterPro" id="IPR032465">
    <property type="entry name" value="ACMSD"/>
</dbReference>
<dbReference type="PANTHER" id="PTHR21240">
    <property type="entry name" value="2-AMINO-3-CARBOXYLMUCONATE-6-SEMIALDEHYDE DECARBOXYLASE"/>
    <property type="match status" value="1"/>
</dbReference>
<keyword evidence="2 3" id="KW-0456">Lyase</keyword>
<dbReference type="SUPFAM" id="SSF51556">
    <property type="entry name" value="Metallo-dependent hydrolases"/>
    <property type="match status" value="1"/>
</dbReference>
<sequence length="361" mass="40982">MKGKIILEEHVCLPEENPAEKLKFFARDPNGLAEALFDLHGVRLQEMNENGVEYAIMSYTPPGPQGLRDPKAAEEYAVKINNWLAELVDRAPERFAAFAAVSMHDPSTAAKELTRCVKDLGMVGVMLHDTQEYMTSEGRVSEYHYDDHRYDEFWKVVESLGVPVYLHPKPPLPDDAARLYAKRPWLFGPTYSFARDCGFHFLALCTSGIFDRFPGLRLIIGHMGEMIPAHLGRMDHWFDKKDRGRTLPCKKTLREYFETNVFFTTAGNFSTTALLHAMSEFGVDRILFSVDTPYENITEGATWLDSLPIGNKDVAKIGRDNTLGLFPQLQARLKTEEVEKLQKDHKKVLYLHQAGFPAGKL</sequence>
<organism evidence="5 6">
    <name type="scientific">Knufia peltigerae</name>
    <dbReference type="NCBI Taxonomy" id="1002370"/>
    <lineage>
        <taxon>Eukaryota</taxon>
        <taxon>Fungi</taxon>
        <taxon>Dikarya</taxon>
        <taxon>Ascomycota</taxon>
        <taxon>Pezizomycotina</taxon>
        <taxon>Eurotiomycetes</taxon>
        <taxon>Chaetothyriomycetidae</taxon>
        <taxon>Chaetothyriales</taxon>
        <taxon>Trichomeriaceae</taxon>
        <taxon>Knufia</taxon>
    </lineage>
</organism>
<evidence type="ECO:0000313" key="6">
    <source>
        <dbReference type="Proteomes" id="UP001172681"/>
    </source>
</evidence>
<dbReference type="PANTHER" id="PTHR21240:SF30">
    <property type="entry name" value="AMIDOHYDROLASE-RELATED DOMAIN-CONTAINING PROTEIN-RELATED"/>
    <property type="match status" value="1"/>
</dbReference>
<dbReference type="Gene3D" id="3.20.20.140">
    <property type="entry name" value="Metal-dependent hydrolases"/>
    <property type="match status" value="1"/>
</dbReference>
<dbReference type="Proteomes" id="UP001172681">
    <property type="component" value="Unassembled WGS sequence"/>
</dbReference>
<protein>
    <recommendedName>
        <fullName evidence="4">Amidohydrolase-related domain-containing protein</fullName>
    </recommendedName>
</protein>
<evidence type="ECO:0000259" key="4">
    <source>
        <dbReference type="Pfam" id="PF04909"/>
    </source>
</evidence>
<dbReference type="EMBL" id="JAPDRN010000012">
    <property type="protein sequence ID" value="KAJ9641170.1"/>
    <property type="molecule type" value="Genomic_DNA"/>
</dbReference>
<accession>A0AA38YA49</accession>
<keyword evidence="6" id="KW-1185">Reference proteome</keyword>
<proteinExistence type="inferred from homology"/>
<evidence type="ECO:0000256" key="1">
    <source>
        <dbReference type="ARBA" id="ARBA00022793"/>
    </source>
</evidence>
<name>A0AA38YA49_9EURO</name>
<dbReference type="InterPro" id="IPR006680">
    <property type="entry name" value="Amidohydro-rel"/>
</dbReference>
<evidence type="ECO:0000256" key="3">
    <source>
        <dbReference type="RuleBase" id="RU366045"/>
    </source>
</evidence>
<evidence type="ECO:0000256" key="2">
    <source>
        <dbReference type="ARBA" id="ARBA00023239"/>
    </source>
</evidence>
<dbReference type="InterPro" id="IPR032466">
    <property type="entry name" value="Metal_Hydrolase"/>
</dbReference>
<feature type="domain" description="Amidohydrolase-related" evidence="4">
    <location>
        <begin position="66"/>
        <end position="326"/>
    </location>
</feature>
<reference evidence="5" key="1">
    <citation type="submission" date="2022-10" db="EMBL/GenBank/DDBJ databases">
        <title>Culturing micro-colonial fungi from biological soil crusts in the Mojave desert and describing Neophaeococcomyces mojavensis, and introducing the new genera and species Taxawa tesnikishii.</title>
        <authorList>
            <person name="Kurbessoian T."/>
            <person name="Stajich J.E."/>
        </authorList>
    </citation>
    <scope>NUCLEOTIDE SEQUENCE</scope>
    <source>
        <strain evidence="5">TK_35</strain>
    </source>
</reference>
<comment type="similarity">
    <text evidence="3">Belongs to the metallo-dependent hydrolases superfamily.</text>
</comment>
<keyword evidence="1 3" id="KW-0210">Decarboxylase</keyword>
<comment type="caution">
    <text evidence="5">The sequence shown here is derived from an EMBL/GenBank/DDBJ whole genome shotgun (WGS) entry which is preliminary data.</text>
</comment>
<dbReference type="GO" id="GO:0019748">
    <property type="term" value="P:secondary metabolic process"/>
    <property type="evidence" value="ECO:0007669"/>
    <property type="project" value="TreeGrafter"/>
</dbReference>
<dbReference type="Pfam" id="PF04909">
    <property type="entry name" value="Amidohydro_2"/>
    <property type="match status" value="1"/>
</dbReference>
<dbReference type="GO" id="GO:0005829">
    <property type="term" value="C:cytosol"/>
    <property type="evidence" value="ECO:0007669"/>
    <property type="project" value="TreeGrafter"/>
</dbReference>
<gene>
    <name evidence="5" type="ORF">H2204_002848</name>
</gene>
<dbReference type="GO" id="GO:0016787">
    <property type="term" value="F:hydrolase activity"/>
    <property type="evidence" value="ECO:0007669"/>
    <property type="project" value="InterPro"/>
</dbReference>